<dbReference type="EMBL" id="CAADRA010000011">
    <property type="protein sequence ID" value="VFT77505.1"/>
    <property type="molecule type" value="Genomic_DNA"/>
</dbReference>
<gene>
    <name evidence="8" type="primary">Aste57867_279</name>
    <name evidence="7" type="ORF">As57867_000279</name>
    <name evidence="8" type="ORF">ASTE57867_279</name>
</gene>
<evidence type="ECO:0000256" key="5">
    <source>
        <dbReference type="ARBA" id="ARBA00023239"/>
    </source>
</evidence>
<keyword evidence="2 6" id="KW-0999">Mitochondrion inner membrane</keyword>
<proteinExistence type="inferred from homology"/>
<feature type="binding site" evidence="6">
    <location>
        <position position="184"/>
    </location>
    <ligand>
        <name>Zn(2+)</name>
        <dbReference type="ChEBI" id="CHEBI:29105"/>
    </ligand>
</feature>
<keyword evidence="6" id="KW-0862">Zinc</keyword>
<evidence type="ECO:0000256" key="3">
    <source>
        <dbReference type="ARBA" id="ARBA00023128"/>
    </source>
</evidence>
<dbReference type="Pfam" id="PF05019">
    <property type="entry name" value="Coq4"/>
    <property type="match status" value="1"/>
</dbReference>
<comment type="subunit">
    <text evidence="6">Component of a multi-subunit COQ enzyme complex.</text>
</comment>
<feature type="binding site" evidence="6">
    <location>
        <position position="169"/>
    </location>
    <ligand>
        <name>Zn(2+)</name>
        <dbReference type="ChEBI" id="CHEBI:29105"/>
    </ligand>
</feature>
<keyword evidence="5 6" id="KW-0456">Lyase</keyword>
<dbReference type="UniPathway" id="UPA00232"/>
<keyword evidence="3 6" id="KW-0496">Mitochondrion</keyword>
<dbReference type="GO" id="GO:0008270">
    <property type="term" value="F:zinc ion binding"/>
    <property type="evidence" value="ECO:0007669"/>
    <property type="project" value="UniProtKB-UniRule"/>
</dbReference>
<dbReference type="AlphaFoldDB" id="A0A485K2E7"/>
<dbReference type="GO" id="GO:0120539">
    <property type="term" value="F:4-hydroxy-3-methoxy-5-polyprenylbenzoate decarboxylase activity"/>
    <property type="evidence" value="ECO:0007669"/>
    <property type="project" value="UniProtKB-EC"/>
</dbReference>
<evidence type="ECO:0000256" key="6">
    <source>
        <dbReference type="HAMAP-Rule" id="MF_03111"/>
    </source>
</evidence>
<dbReference type="GO" id="GO:0031314">
    <property type="term" value="C:extrinsic component of mitochondrial inner membrane"/>
    <property type="evidence" value="ECO:0007669"/>
    <property type="project" value="UniProtKB-UniRule"/>
</dbReference>
<dbReference type="PANTHER" id="PTHR12922">
    <property type="entry name" value="UBIQUINONE BIOSYNTHESIS PROTEIN"/>
    <property type="match status" value="1"/>
</dbReference>
<organism evidence="8 9">
    <name type="scientific">Aphanomyces stellatus</name>
    <dbReference type="NCBI Taxonomy" id="120398"/>
    <lineage>
        <taxon>Eukaryota</taxon>
        <taxon>Sar</taxon>
        <taxon>Stramenopiles</taxon>
        <taxon>Oomycota</taxon>
        <taxon>Saprolegniomycetes</taxon>
        <taxon>Saprolegniales</taxon>
        <taxon>Verrucalvaceae</taxon>
        <taxon>Aphanomyces</taxon>
    </lineage>
</organism>
<comment type="pathway">
    <text evidence="6">Cofactor biosynthesis; ubiquinone biosynthesis.</text>
</comment>
<evidence type="ECO:0000256" key="2">
    <source>
        <dbReference type="ARBA" id="ARBA00022792"/>
    </source>
</evidence>
<evidence type="ECO:0000313" key="8">
    <source>
        <dbReference type="EMBL" id="VFT77505.1"/>
    </source>
</evidence>
<comment type="function">
    <text evidence="6">Lyase that catalyzes the C1-decarboxylation of 4-hydroxy-3-methoxy-5-(all-trans-polyprenyl)benzoic acid into 2-methoxy-6-(all-trans-polyprenyl)phenol during ubiquinone biosynthesis.</text>
</comment>
<dbReference type="Proteomes" id="UP000332933">
    <property type="component" value="Unassembled WGS sequence"/>
</dbReference>
<dbReference type="HAMAP" id="MF_03111">
    <property type="entry name" value="Coq4"/>
    <property type="match status" value="1"/>
</dbReference>
<evidence type="ECO:0000313" key="9">
    <source>
        <dbReference type="Proteomes" id="UP000332933"/>
    </source>
</evidence>
<evidence type="ECO:0000313" key="7">
    <source>
        <dbReference type="EMBL" id="KAF0720486.1"/>
    </source>
</evidence>
<comment type="catalytic activity">
    <reaction evidence="6">
        <text>a 4-hydroxy-3-methoxy-5-(all-trans-polyprenyl)benzoate + H(+) = a 2-methoxy-6-(all-trans-polyprenyl)phenol + CO2</text>
        <dbReference type="Rhea" id="RHEA:81179"/>
        <dbReference type="Rhea" id="RHEA-COMP:9551"/>
        <dbReference type="Rhea" id="RHEA-COMP:10931"/>
        <dbReference type="ChEBI" id="CHEBI:15378"/>
        <dbReference type="ChEBI" id="CHEBI:16526"/>
        <dbReference type="ChEBI" id="CHEBI:62731"/>
        <dbReference type="ChEBI" id="CHEBI:84443"/>
        <dbReference type="EC" id="4.1.1.130"/>
    </reaction>
</comment>
<feature type="binding site" evidence="6">
    <location>
        <position position="168"/>
    </location>
    <ligand>
        <name>Zn(2+)</name>
        <dbReference type="ChEBI" id="CHEBI:29105"/>
    </ligand>
</feature>
<name>A0A485K2E7_9STRA</name>
<comment type="cofactor">
    <cofactor evidence="6">
        <name>Zn(2+)</name>
        <dbReference type="ChEBI" id="CHEBI:29105"/>
    </cofactor>
</comment>
<dbReference type="InterPro" id="IPR007715">
    <property type="entry name" value="Coq4"/>
</dbReference>
<dbReference type="PANTHER" id="PTHR12922:SF7">
    <property type="entry name" value="UBIQUINONE BIOSYNTHESIS PROTEIN COQ4 HOMOLOG, MITOCHONDRIAL"/>
    <property type="match status" value="1"/>
</dbReference>
<sequence length="268" mass="29937">MRASVHQVQRLLRHPDRRAAVATATAALSTTSAAGLPTKHVLYKAHVPTSPLQKIAVAVGSAFTVFTDPERGDMLAALGDVTGAVALRQMHLKMYSDPVGRQILAEKPRFRSHLVDIDALRLLPTDTFGFAYTQFMDAHGFEADGRADVKFVDDPELAYVMQRYRELHDFWHVLYGLPPTEFAEIILKFVELVQTGLPVCTLSGFVGPLRLTSGQRRQLLCTYIPWAHRAGKHAPFLMNVYYEKEFHTPLADLRARLGILLPPPPKDN</sequence>
<feature type="binding site" evidence="6">
    <location>
        <position position="172"/>
    </location>
    <ligand>
        <name>Zn(2+)</name>
        <dbReference type="ChEBI" id="CHEBI:29105"/>
    </ligand>
</feature>
<reference evidence="7" key="2">
    <citation type="submission" date="2019-06" db="EMBL/GenBank/DDBJ databases">
        <title>Genomics analysis of Aphanomyces spp. identifies a new class of oomycete effector associated with host adaptation.</title>
        <authorList>
            <person name="Gaulin E."/>
        </authorList>
    </citation>
    <scope>NUCLEOTIDE SEQUENCE</scope>
    <source>
        <strain evidence="7">CBS 578.67</strain>
    </source>
</reference>
<dbReference type="EMBL" id="VJMH01000011">
    <property type="protein sequence ID" value="KAF0720486.1"/>
    <property type="molecule type" value="Genomic_DNA"/>
</dbReference>
<accession>A0A485K2E7</accession>
<evidence type="ECO:0000256" key="1">
    <source>
        <dbReference type="ARBA" id="ARBA00022688"/>
    </source>
</evidence>
<keyword evidence="4 6" id="KW-0472">Membrane</keyword>
<comment type="subcellular location">
    <subcellularLocation>
        <location evidence="6">Mitochondrion inner membrane</location>
        <topology evidence="6">Peripheral membrane protein</topology>
        <orientation evidence="6">Matrix side</orientation>
    </subcellularLocation>
</comment>
<dbReference type="InterPro" id="IPR027540">
    <property type="entry name" value="Coq4_euk"/>
</dbReference>
<evidence type="ECO:0000256" key="4">
    <source>
        <dbReference type="ARBA" id="ARBA00023136"/>
    </source>
</evidence>
<keyword evidence="9" id="KW-1185">Reference proteome</keyword>
<reference evidence="8 9" key="1">
    <citation type="submission" date="2019-03" db="EMBL/GenBank/DDBJ databases">
        <authorList>
            <person name="Gaulin E."/>
            <person name="Dumas B."/>
        </authorList>
    </citation>
    <scope>NUCLEOTIDE SEQUENCE [LARGE SCALE GENOMIC DNA]</scope>
    <source>
        <strain evidence="8">CBS 568.67</strain>
    </source>
</reference>
<dbReference type="OrthoDB" id="4249at2759"/>
<dbReference type="EC" id="4.1.1.130" evidence="6"/>
<keyword evidence="6" id="KW-0479">Metal-binding</keyword>
<comment type="similarity">
    <text evidence="6">Belongs to the COQ4 family.</text>
</comment>
<keyword evidence="1 6" id="KW-0831">Ubiquinone biosynthesis</keyword>
<protein>
    <recommendedName>
        <fullName evidence="6">Ubiquinone biosynthesis protein COQ4 homolog, mitochondrial</fullName>
    </recommendedName>
    <alternativeName>
        <fullName evidence="6">4-hydroxy-3-methoxy-5-polyprenylbenzoate decarboxylase</fullName>
        <ecNumber evidence="6">4.1.1.130</ecNumber>
    </alternativeName>
    <alternativeName>
        <fullName evidence="6">Coenzyme Q biosynthesis protein 4 homolog</fullName>
    </alternativeName>
</protein>